<evidence type="ECO:0000256" key="9">
    <source>
        <dbReference type="ARBA" id="ARBA00022805"/>
    </source>
</evidence>
<evidence type="ECO:0000256" key="8">
    <source>
        <dbReference type="ARBA" id="ARBA00022692"/>
    </source>
</evidence>
<keyword evidence="5" id="KW-1134">Transmembrane beta strand</keyword>
<evidence type="ECO:0000256" key="3">
    <source>
        <dbReference type="ARBA" id="ARBA00009945"/>
    </source>
</evidence>
<dbReference type="GO" id="GO:0034426">
    <property type="term" value="C:etioplast membrane"/>
    <property type="evidence" value="ECO:0007669"/>
    <property type="project" value="UniProtKB-SubCell"/>
</dbReference>
<evidence type="ECO:0000256" key="7">
    <source>
        <dbReference type="ARBA" id="ARBA00022640"/>
    </source>
</evidence>
<dbReference type="GO" id="GO:0044070">
    <property type="term" value="P:regulation of monoatomic anion transport"/>
    <property type="evidence" value="ECO:0007669"/>
    <property type="project" value="InterPro"/>
</dbReference>
<evidence type="ECO:0000256" key="11">
    <source>
        <dbReference type="ARBA" id="ARBA00023114"/>
    </source>
</evidence>
<protein>
    <submittedName>
        <fullName evidence="14">Outer envelope pore protein 21b protein</fullName>
    </submittedName>
</protein>
<keyword evidence="15" id="KW-1185">Reference proteome</keyword>
<dbReference type="GO" id="GO:0015288">
    <property type="term" value="F:porin activity"/>
    <property type="evidence" value="ECO:0007669"/>
    <property type="project" value="UniProtKB-KW"/>
</dbReference>
<keyword evidence="11" id="KW-0626">Porin</keyword>
<dbReference type="GO" id="GO:0009707">
    <property type="term" value="C:chloroplast outer membrane"/>
    <property type="evidence" value="ECO:0007669"/>
    <property type="project" value="UniProtKB-SubCell"/>
</dbReference>
<keyword evidence="4" id="KW-0813">Transport</keyword>
<keyword evidence="10" id="KW-0406">Ion transport</keyword>
<dbReference type="InterPro" id="IPR034575">
    <property type="entry name" value="OEP21"/>
</dbReference>
<evidence type="ECO:0000256" key="5">
    <source>
        <dbReference type="ARBA" id="ARBA00022452"/>
    </source>
</evidence>
<evidence type="ECO:0000256" key="12">
    <source>
        <dbReference type="ARBA" id="ARBA00023136"/>
    </source>
</evidence>
<comment type="similarity">
    <text evidence="3">Belongs to the plastid outer envelope porin OEP21 (TC 1.B.29) family.</text>
</comment>
<evidence type="ECO:0000313" key="14">
    <source>
        <dbReference type="EMBL" id="KAF5203639.1"/>
    </source>
</evidence>
<organism evidence="14 15">
    <name type="scientific">Thalictrum thalictroides</name>
    <name type="common">Rue-anemone</name>
    <name type="synonym">Anemone thalictroides</name>
    <dbReference type="NCBI Taxonomy" id="46969"/>
    <lineage>
        <taxon>Eukaryota</taxon>
        <taxon>Viridiplantae</taxon>
        <taxon>Streptophyta</taxon>
        <taxon>Embryophyta</taxon>
        <taxon>Tracheophyta</taxon>
        <taxon>Spermatophyta</taxon>
        <taxon>Magnoliopsida</taxon>
        <taxon>Ranunculales</taxon>
        <taxon>Ranunculaceae</taxon>
        <taxon>Thalictroideae</taxon>
        <taxon>Thalictrum</taxon>
    </lineage>
</organism>
<dbReference type="AlphaFoldDB" id="A0A7J6X1P3"/>
<keyword evidence="6" id="KW-0150">Chloroplast</keyword>
<evidence type="ECO:0000256" key="2">
    <source>
        <dbReference type="ARBA" id="ARBA00004441"/>
    </source>
</evidence>
<name>A0A7J6X1P3_THATH</name>
<reference evidence="14 15" key="1">
    <citation type="submission" date="2020-06" db="EMBL/GenBank/DDBJ databases">
        <title>Transcriptomic and genomic resources for Thalictrum thalictroides and T. hernandezii: Facilitating candidate gene discovery in an emerging model plant lineage.</title>
        <authorList>
            <person name="Arias T."/>
            <person name="Riano-Pachon D.M."/>
            <person name="Di Stilio V.S."/>
        </authorList>
    </citation>
    <scope>NUCLEOTIDE SEQUENCE [LARGE SCALE GENOMIC DNA]</scope>
    <source>
        <strain evidence="15">cv. WT478/WT964</strain>
        <tissue evidence="14">Leaves</tissue>
    </source>
</reference>
<accession>A0A7J6X1P3</accession>
<comment type="caution">
    <text evidence="14">The sequence shown here is derived from an EMBL/GenBank/DDBJ whole genome shotgun (WGS) entry which is preliminary data.</text>
</comment>
<dbReference type="Proteomes" id="UP000554482">
    <property type="component" value="Unassembled WGS sequence"/>
</dbReference>
<dbReference type="PANTHER" id="PTHR35993:SF1">
    <property type="entry name" value="OUTER ENVELOPE PORE PROTEIN 21B, CHLOROPLASTIC"/>
    <property type="match status" value="1"/>
</dbReference>
<dbReference type="OrthoDB" id="503907at2759"/>
<dbReference type="GO" id="GO:0008308">
    <property type="term" value="F:voltage-gated monoatomic anion channel activity"/>
    <property type="evidence" value="ECO:0007669"/>
    <property type="project" value="InterPro"/>
</dbReference>
<evidence type="ECO:0000256" key="10">
    <source>
        <dbReference type="ARBA" id="ARBA00023065"/>
    </source>
</evidence>
<dbReference type="PANTHER" id="PTHR35993">
    <property type="entry name" value="OUTER ENVELOPE PORE PROTEIN 21B, CHLOROPLASTIC"/>
    <property type="match status" value="1"/>
</dbReference>
<evidence type="ECO:0000256" key="1">
    <source>
        <dbReference type="ARBA" id="ARBA00004396"/>
    </source>
</evidence>
<sequence>MLTSLRYGCDDKSLRIHAKQKISLDSRTILQVHGELDPQVKAPSYYAVLARSFYPELAADFGAGLQFSEQEGFQYTARAKKAFPITSNGSLRFNIKGRAHSDKDFEMRKFKGAAELTWSKFDFQKDQDIRFKVGYEIFDQVPYLQIKENNWTFNANSNGKWNLRFDL</sequence>
<comment type="function">
    <text evidence="13">Voltage-dependent rectifying anion channel that facilitates the translocation between chloroplast and cytoplasm of phosphorylated carbohydrates such as triosephosphate, 3-phosphoglycerate and inorganic phosphate (Pi) depending of ATP to triosephosphate ratio in the plastidial intermembrane space; in high triosephosphate/ATP conditions (e.g. photosynthesis), export of triosphosphate from chloroplast (outward rectifying channels), but in high ATP/triosephosphate conditions (e.g. dark phase), import of phosphosolutes (inward rectifying channels).</text>
</comment>
<keyword evidence="12" id="KW-0472">Membrane</keyword>
<keyword evidence="9" id="KW-1002">Plastid outer membrane</keyword>
<evidence type="ECO:0000256" key="6">
    <source>
        <dbReference type="ARBA" id="ARBA00022528"/>
    </source>
</evidence>
<comment type="subcellular location">
    <subcellularLocation>
        <location evidence="1">Plastid</location>
        <location evidence="1">Chloroplast outer membrane</location>
        <topology evidence="1">Multi-pass membrane protein</topology>
    </subcellularLocation>
    <subcellularLocation>
        <location evidence="2">Plastid</location>
        <location evidence="2">Etioplast membrane</location>
        <topology evidence="2">Multi-pass membrane protein</topology>
    </subcellularLocation>
</comment>
<dbReference type="EMBL" id="JABWDY010006497">
    <property type="protein sequence ID" value="KAF5203639.1"/>
    <property type="molecule type" value="Genomic_DNA"/>
</dbReference>
<evidence type="ECO:0000256" key="4">
    <source>
        <dbReference type="ARBA" id="ARBA00022448"/>
    </source>
</evidence>
<proteinExistence type="inferred from homology"/>
<gene>
    <name evidence="14" type="ORF">FRX31_006774</name>
</gene>
<evidence type="ECO:0000256" key="13">
    <source>
        <dbReference type="ARBA" id="ARBA00024941"/>
    </source>
</evidence>
<evidence type="ECO:0000313" key="15">
    <source>
        <dbReference type="Proteomes" id="UP000554482"/>
    </source>
</evidence>
<keyword evidence="8" id="KW-0812">Transmembrane</keyword>
<keyword evidence="7" id="KW-0934">Plastid</keyword>
<dbReference type="GO" id="GO:0046930">
    <property type="term" value="C:pore complex"/>
    <property type="evidence" value="ECO:0007669"/>
    <property type="project" value="UniProtKB-KW"/>
</dbReference>